<dbReference type="EMBL" id="CAUYUJ010014564">
    <property type="protein sequence ID" value="CAK0843249.1"/>
    <property type="molecule type" value="Genomic_DNA"/>
</dbReference>
<feature type="region of interest" description="Disordered" evidence="1">
    <location>
        <begin position="1"/>
        <end position="70"/>
    </location>
</feature>
<accession>A0ABN9TC12</accession>
<protein>
    <submittedName>
        <fullName evidence="2">Uncharacterized protein</fullName>
    </submittedName>
</protein>
<evidence type="ECO:0000313" key="3">
    <source>
        <dbReference type="Proteomes" id="UP001189429"/>
    </source>
</evidence>
<feature type="region of interest" description="Disordered" evidence="1">
    <location>
        <begin position="113"/>
        <end position="212"/>
    </location>
</feature>
<organism evidence="2 3">
    <name type="scientific">Prorocentrum cordatum</name>
    <dbReference type="NCBI Taxonomy" id="2364126"/>
    <lineage>
        <taxon>Eukaryota</taxon>
        <taxon>Sar</taxon>
        <taxon>Alveolata</taxon>
        <taxon>Dinophyceae</taxon>
        <taxon>Prorocentrales</taxon>
        <taxon>Prorocentraceae</taxon>
        <taxon>Prorocentrum</taxon>
    </lineage>
</organism>
<name>A0ABN9TC12_9DINO</name>
<proteinExistence type="predicted"/>
<comment type="caution">
    <text evidence="2">The sequence shown here is derived from an EMBL/GenBank/DDBJ whole genome shotgun (WGS) entry which is preliminary data.</text>
</comment>
<evidence type="ECO:0000256" key="1">
    <source>
        <dbReference type="SAM" id="MobiDB-lite"/>
    </source>
</evidence>
<gene>
    <name evidence="2" type="ORF">PCOR1329_LOCUS37658</name>
</gene>
<dbReference type="Proteomes" id="UP001189429">
    <property type="component" value="Unassembled WGS sequence"/>
</dbReference>
<feature type="compositionally biased region" description="Basic and acidic residues" evidence="1">
    <location>
        <begin position="135"/>
        <end position="150"/>
    </location>
</feature>
<evidence type="ECO:0000313" key="2">
    <source>
        <dbReference type="EMBL" id="CAK0843249.1"/>
    </source>
</evidence>
<feature type="compositionally biased region" description="Basic residues" evidence="1">
    <location>
        <begin position="172"/>
        <end position="186"/>
    </location>
</feature>
<feature type="compositionally biased region" description="Low complexity" evidence="1">
    <location>
        <begin position="13"/>
        <end position="22"/>
    </location>
</feature>
<reference evidence="2" key="1">
    <citation type="submission" date="2023-10" db="EMBL/GenBank/DDBJ databases">
        <authorList>
            <person name="Chen Y."/>
            <person name="Shah S."/>
            <person name="Dougan E. K."/>
            <person name="Thang M."/>
            <person name="Chan C."/>
        </authorList>
    </citation>
    <scope>NUCLEOTIDE SEQUENCE [LARGE SCALE GENOMIC DNA]</scope>
</reference>
<sequence length="212" mass="22286">MPGPSLRPRQDTAAAGSAAASSQTREGWVAGAAREDPTAFGTAARRKDQDGGHAVSPRGERTPRGKAWPLLSASLRAVPEAADEDNEDARLRALQGLPETAREAALGSMLVGGLVPCGPLPEGSTSGGGGGSSRGADRRRAGEQPLRRLALDPGHPVPRPGASRGRLEHVVQRQRRGMPKGGRARRERGLEHARLRRGVRVRGSSVQLARHA</sequence>
<keyword evidence="3" id="KW-1185">Reference proteome</keyword>